<evidence type="ECO:0000256" key="5">
    <source>
        <dbReference type="ARBA" id="ARBA00022919"/>
    </source>
</evidence>
<evidence type="ECO:0000256" key="7">
    <source>
        <dbReference type="ARBA" id="ARBA00023098"/>
    </source>
</evidence>
<dbReference type="InParanoid" id="C5L8M8"/>
<keyword evidence="8 9" id="KW-0472">Membrane</keyword>
<evidence type="ECO:0000256" key="1">
    <source>
        <dbReference type="ARBA" id="ARBA00004141"/>
    </source>
</evidence>
<dbReference type="AlphaFoldDB" id="C5L8M8"/>
<organism evidence="12">
    <name type="scientific">Perkinsus marinus (strain ATCC 50983 / TXsc)</name>
    <dbReference type="NCBI Taxonomy" id="423536"/>
    <lineage>
        <taxon>Eukaryota</taxon>
        <taxon>Sar</taxon>
        <taxon>Alveolata</taxon>
        <taxon>Perkinsozoa</taxon>
        <taxon>Perkinsea</taxon>
        <taxon>Perkinsida</taxon>
        <taxon>Perkinsidae</taxon>
        <taxon>Perkinsus</taxon>
    </lineage>
</organism>
<sequence>MLNSVVNVWVEYRAGRSWPRDPVTGQVKDPIILPDLGFQLLPYIPNDIFGFSLADVSMNIVMGIAVVRAFAGSKPGHPFIVLKRVLLLSSASYLGRAISVPITMLPSPDMRCVPHLVEGSMFWSVMLMPFGLSHTCADVFYSGHSIPITLSMMFWVDYTASVQERIFGFLLSLVALLIIVCTHFHYTLDVLYGVGLTVILWRLYHFGLTVPAVVLNSSFYMFWEMDSFIEDRDGRGTSESSVTSMSIQLTNDSQHDPLLIDIEKDHRPMHLQLASPAGIVPWSLYDEPRIVWGRVICSDDADDRGQQQHHVHGYKPL</sequence>
<comment type="subcellular location">
    <subcellularLocation>
        <location evidence="1">Membrane</location>
        <topology evidence="1">Multi-pass membrane protein</topology>
    </subcellularLocation>
</comment>
<dbReference type="PANTHER" id="PTHR21290:SF25">
    <property type="entry name" value="SPHINGOMYELIN SYNTHASE-RELATED PROTEIN 1"/>
    <property type="match status" value="1"/>
</dbReference>
<dbReference type="GO" id="GO:0047493">
    <property type="term" value="F:ceramide cholinephosphotransferase activity"/>
    <property type="evidence" value="ECO:0007669"/>
    <property type="project" value="TreeGrafter"/>
</dbReference>
<comment type="similarity">
    <text evidence="2">Belongs to the sphingomyelin synthase family.</text>
</comment>
<evidence type="ECO:0000256" key="4">
    <source>
        <dbReference type="ARBA" id="ARBA00022692"/>
    </source>
</evidence>
<dbReference type="GO" id="GO:0046513">
    <property type="term" value="P:ceramide biosynthetic process"/>
    <property type="evidence" value="ECO:0007669"/>
    <property type="project" value="TreeGrafter"/>
</dbReference>
<evidence type="ECO:0000313" key="11">
    <source>
        <dbReference type="EMBL" id="EER06915.1"/>
    </source>
</evidence>
<gene>
    <name evidence="11" type="ORF">Pmar_PMAR024311</name>
</gene>
<protein>
    <submittedName>
        <fullName evidence="11">Sphingomyelin synthetase, putative</fullName>
    </submittedName>
</protein>
<feature type="domain" description="Sphingomyelin synthase-like" evidence="10">
    <location>
        <begin position="135"/>
        <end position="205"/>
    </location>
</feature>
<dbReference type="OrthoDB" id="422827at2759"/>
<keyword evidence="7" id="KW-0443">Lipid metabolism</keyword>
<dbReference type="EMBL" id="GG680224">
    <property type="protein sequence ID" value="EER06915.1"/>
    <property type="molecule type" value="Genomic_DNA"/>
</dbReference>
<dbReference type="RefSeq" id="XP_002775099.1">
    <property type="nucleotide sequence ID" value="XM_002775053.1"/>
</dbReference>
<dbReference type="Pfam" id="PF14360">
    <property type="entry name" value="PAP2_C"/>
    <property type="match status" value="1"/>
</dbReference>
<dbReference type="OMA" id="VWGRVIC"/>
<reference evidence="11 12" key="1">
    <citation type="submission" date="2008-07" db="EMBL/GenBank/DDBJ databases">
        <authorList>
            <person name="El-Sayed N."/>
            <person name="Caler E."/>
            <person name="Inman J."/>
            <person name="Amedeo P."/>
            <person name="Hass B."/>
            <person name="Wortman J."/>
        </authorList>
    </citation>
    <scope>NUCLEOTIDE SEQUENCE [LARGE SCALE GENOMIC DNA]</scope>
    <source>
        <strain evidence="12">ATCC 50983 / TXsc</strain>
    </source>
</reference>
<evidence type="ECO:0000256" key="2">
    <source>
        <dbReference type="ARBA" id="ARBA00005441"/>
    </source>
</evidence>
<dbReference type="PANTHER" id="PTHR21290">
    <property type="entry name" value="SPHINGOMYELIN SYNTHETASE"/>
    <property type="match status" value="1"/>
</dbReference>
<evidence type="ECO:0000256" key="8">
    <source>
        <dbReference type="ARBA" id="ARBA00023136"/>
    </source>
</evidence>
<dbReference type="GO" id="GO:0033188">
    <property type="term" value="F:sphingomyelin synthase activity"/>
    <property type="evidence" value="ECO:0007669"/>
    <property type="project" value="TreeGrafter"/>
</dbReference>
<evidence type="ECO:0000259" key="10">
    <source>
        <dbReference type="Pfam" id="PF14360"/>
    </source>
</evidence>
<evidence type="ECO:0000313" key="12">
    <source>
        <dbReference type="Proteomes" id="UP000007800"/>
    </source>
</evidence>
<feature type="transmembrane region" description="Helical" evidence="9">
    <location>
        <begin position="198"/>
        <end position="223"/>
    </location>
</feature>
<dbReference type="GO" id="GO:0005789">
    <property type="term" value="C:endoplasmic reticulum membrane"/>
    <property type="evidence" value="ECO:0007669"/>
    <property type="project" value="TreeGrafter"/>
</dbReference>
<name>C5L8M8_PERM5</name>
<dbReference type="GeneID" id="9059106"/>
<dbReference type="InterPro" id="IPR045221">
    <property type="entry name" value="Sphingomyelin_synth-like"/>
</dbReference>
<dbReference type="Proteomes" id="UP000007800">
    <property type="component" value="Unassembled WGS sequence"/>
</dbReference>
<keyword evidence="4 9" id="KW-0812">Transmembrane</keyword>
<keyword evidence="3" id="KW-0808">Transferase</keyword>
<evidence type="ECO:0000256" key="9">
    <source>
        <dbReference type="SAM" id="Phobius"/>
    </source>
</evidence>
<dbReference type="GO" id="GO:0005886">
    <property type="term" value="C:plasma membrane"/>
    <property type="evidence" value="ECO:0007669"/>
    <property type="project" value="TreeGrafter"/>
</dbReference>
<accession>C5L8M8</accession>
<feature type="transmembrane region" description="Helical" evidence="9">
    <location>
        <begin position="166"/>
        <end position="186"/>
    </location>
</feature>
<feature type="transmembrane region" description="Helical" evidence="9">
    <location>
        <begin position="48"/>
        <end position="70"/>
    </location>
</feature>
<dbReference type="InterPro" id="IPR025749">
    <property type="entry name" value="Sphingomyelin_synth-like_dom"/>
</dbReference>
<keyword evidence="5" id="KW-0746">Sphingolipid metabolism</keyword>
<evidence type="ECO:0000256" key="6">
    <source>
        <dbReference type="ARBA" id="ARBA00022989"/>
    </source>
</evidence>
<dbReference type="GO" id="GO:0000139">
    <property type="term" value="C:Golgi membrane"/>
    <property type="evidence" value="ECO:0007669"/>
    <property type="project" value="TreeGrafter"/>
</dbReference>
<keyword evidence="12" id="KW-1185">Reference proteome</keyword>
<keyword evidence="6 9" id="KW-1133">Transmembrane helix</keyword>
<evidence type="ECO:0000256" key="3">
    <source>
        <dbReference type="ARBA" id="ARBA00022679"/>
    </source>
</evidence>
<proteinExistence type="inferred from homology"/>